<proteinExistence type="predicted"/>
<dbReference type="InterPro" id="IPR055982">
    <property type="entry name" value="DUF7560"/>
</dbReference>
<accession>A0A1H8UEY4</accession>
<evidence type="ECO:0000313" key="1">
    <source>
        <dbReference type="EMBL" id="SEP01765.1"/>
    </source>
</evidence>
<dbReference type="AlphaFoldDB" id="A0A1H8UEY4"/>
<dbReference type="Proteomes" id="UP000198775">
    <property type="component" value="Unassembled WGS sequence"/>
</dbReference>
<sequence length="48" mass="5303">MTDIVFECPHCGERTVVDEPVRRLLVANGCVVCGEAITREAFRRGTVP</sequence>
<dbReference type="RefSeq" id="WP_170845496.1">
    <property type="nucleotide sequence ID" value="NZ_FOCX01000027.1"/>
</dbReference>
<dbReference type="Pfam" id="PF24441">
    <property type="entry name" value="DUF7560"/>
    <property type="match status" value="1"/>
</dbReference>
<protein>
    <recommendedName>
        <fullName evidence="3">Small CPxCG-related zinc finger protein</fullName>
    </recommendedName>
</protein>
<gene>
    <name evidence="1" type="ORF">SAMN05216388_102729</name>
</gene>
<reference evidence="2" key="1">
    <citation type="submission" date="2016-10" db="EMBL/GenBank/DDBJ databases">
        <authorList>
            <person name="Varghese N."/>
            <person name="Submissions S."/>
        </authorList>
    </citation>
    <scope>NUCLEOTIDE SEQUENCE [LARGE SCALE GENOMIC DNA]</scope>
    <source>
        <strain evidence="2">IBRC-M 10043</strain>
    </source>
</reference>
<organism evidence="1 2">
    <name type="scientific">Halorientalis persicus</name>
    <dbReference type="NCBI Taxonomy" id="1367881"/>
    <lineage>
        <taxon>Archaea</taxon>
        <taxon>Methanobacteriati</taxon>
        <taxon>Methanobacteriota</taxon>
        <taxon>Stenosarchaea group</taxon>
        <taxon>Halobacteria</taxon>
        <taxon>Halobacteriales</taxon>
        <taxon>Haloarculaceae</taxon>
        <taxon>Halorientalis</taxon>
    </lineage>
</organism>
<evidence type="ECO:0000313" key="2">
    <source>
        <dbReference type="Proteomes" id="UP000198775"/>
    </source>
</evidence>
<keyword evidence="2" id="KW-1185">Reference proteome</keyword>
<name>A0A1H8UEY4_9EURY</name>
<dbReference type="OrthoDB" id="284396at2157"/>
<evidence type="ECO:0008006" key="3">
    <source>
        <dbReference type="Google" id="ProtNLM"/>
    </source>
</evidence>
<dbReference type="EMBL" id="FOCX01000027">
    <property type="protein sequence ID" value="SEP01765.1"/>
    <property type="molecule type" value="Genomic_DNA"/>
</dbReference>